<evidence type="ECO:0000313" key="1">
    <source>
        <dbReference type="EMBL" id="CAI9696134.1"/>
    </source>
</evidence>
<dbReference type="EMBL" id="OX596100">
    <property type="protein sequence ID" value="CAI9696134.1"/>
    <property type="molecule type" value="Genomic_DNA"/>
</dbReference>
<name>A0ACB0E737_RANTA</name>
<dbReference type="Proteomes" id="UP001162501">
    <property type="component" value="Chromosome 16"/>
</dbReference>
<proteinExistence type="predicted"/>
<evidence type="ECO:0000313" key="2">
    <source>
        <dbReference type="Proteomes" id="UP001162501"/>
    </source>
</evidence>
<protein>
    <submittedName>
        <fullName evidence="1">Uncharacterized protein</fullName>
    </submittedName>
</protein>
<reference evidence="1" key="1">
    <citation type="submission" date="2023-05" db="EMBL/GenBank/DDBJ databases">
        <authorList>
            <consortium name="ELIXIR-Norway"/>
        </authorList>
    </citation>
    <scope>NUCLEOTIDE SEQUENCE</scope>
</reference>
<sequence length="412" mass="43478">MAHPPHHPPGRQGRTGPQASHRVPEASAADLWLVFSLSGDSCSGDIILQEQYILRGPHGKDAFIRTAQDRLSTVPEGLAPPQFPHPPGSSQDPRSRHSRRLPQRDGCAVETQPGNRGAASPSPRCISILNSTPEGGEGDGKQPRSSFLTSPPGLLFQEEHWASRRSLAQLWSGFACVASVETHHGEPGGGAEPGRRLGLGAETPEEMKGLMEASPQETLLETSSPRDNRSGSPPGVSTCHGPAGQCDDGDSGQPHPHTRIAPPHCHALPLLPSGPSSHNSQHSQQHPPSVQLKAGGRQFSVLSRPCRGLARELREGGVAPGTVAGTRGGLEGGPAARRAAICSWAPSTARCREERELAAPPARAEPRPLRAPTVLLPTGSREAGRAVLAASDFLSEKYTEQRAHSCAPSAQK</sequence>
<gene>
    <name evidence="1" type="ORF">MRATA1EN3_LOCUS7347</name>
</gene>
<accession>A0ACB0E737</accession>
<organism evidence="1 2">
    <name type="scientific">Rangifer tarandus platyrhynchus</name>
    <name type="common">Svalbard reindeer</name>
    <dbReference type="NCBI Taxonomy" id="3082113"/>
    <lineage>
        <taxon>Eukaryota</taxon>
        <taxon>Metazoa</taxon>
        <taxon>Chordata</taxon>
        <taxon>Craniata</taxon>
        <taxon>Vertebrata</taxon>
        <taxon>Euteleostomi</taxon>
        <taxon>Mammalia</taxon>
        <taxon>Eutheria</taxon>
        <taxon>Laurasiatheria</taxon>
        <taxon>Artiodactyla</taxon>
        <taxon>Ruminantia</taxon>
        <taxon>Pecora</taxon>
        <taxon>Cervidae</taxon>
        <taxon>Odocoileinae</taxon>
        <taxon>Rangifer</taxon>
    </lineage>
</organism>